<dbReference type="EMBL" id="JYNV01000003">
    <property type="protein sequence ID" value="KZM28741.1"/>
    <property type="molecule type" value="Genomic_DNA"/>
</dbReference>
<gene>
    <name evidence="1" type="ORF">ST47_g98</name>
</gene>
<reference evidence="1 2" key="1">
    <citation type="journal article" date="2016" name="Sci. Rep.">
        <title>Draft genome sequencing and secretome analysis of fungal phytopathogen Ascochyta rabiei provides insight into the necrotrophic effector repertoire.</title>
        <authorList>
            <person name="Verma S."/>
            <person name="Gazara R.K."/>
            <person name="Nizam S."/>
            <person name="Parween S."/>
            <person name="Chattopadhyay D."/>
            <person name="Verma P.K."/>
        </authorList>
    </citation>
    <scope>NUCLEOTIDE SEQUENCE [LARGE SCALE GENOMIC DNA]</scope>
    <source>
        <strain evidence="1 2">ArDII</strain>
    </source>
</reference>
<evidence type="ECO:0000313" key="2">
    <source>
        <dbReference type="Proteomes" id="UP000076837"/>
    </source>
</evidence>
<protein>
    <submittedName>
        <fullName evidence="1">Uncharacterized protein</fullName>
    </submittedName>
</protein>
<dbReference type="AlphaFoldDB" id="A0A163MI97"/>
<comment type="caution">
    <text evidence="1">The sequence shown here is derived from an EMBL/GenBank/DDBJ whole genome shotgun (WGS) entry which is preliminary data.</text>
</comment>
<sequence>MADPKRKAYRTRSGFGDNAPPGAMSFPSKANFTAVELLTFFPNTIYRADVIYRMISNSGTRKSIWAIVNSHRDLENEWSANCCGEAMYKTMQKAGYTHWTIKKHDQWHARRTTSWDRSSLAMDNLQTAQRVTAKDVLFEDLAADVRMMPEGDDALDLTRMVQYCVQNSEGGWRYPVDYEELLELLGGPAKVRGENSDEMVFRRWENKRPPPPLPRPALSLQGTGLPDARKALKGNSLDKRRSVTRTRLGSVSLKAGPLYKRRTVREESAQTGPEDAADMEVVDVSETDGRYGTPYVRQPAEYVPPTPCIVRAPAASTLAQVFQAEGAVGEFDSYNAYAFGGPRLTPPYRSLGQITQPHPWDISGWAENLRWAFEQRILFALSSPEASTWNESPEHMACIERARTQRIWASDELLEQILESN</sequence>
<keyword evidence="2" id="KW-1185">Reference proteome</keyword>
<name>A0A163MI97_DIDRA</name>
<organism evidence="1 2">
    <name type="scientific">Didymella rabiei</name>
    <name type="common">Chickpea ascochyta blight fungus</name>
    <name type="synonym">Mycosphaerella rabiei</name>
    <dbReference type="NCBI Taxonomy" id="5454"/>
    <lineage>
        <taxon>Eukaryota</taxon>
        <taxon>Fungi</taxon>
        <taxon>Dikarya</taxon>
        <taxon>Ascomycota</taxon>
        <taxon>Pezizomycotina</taxon>
        <taxon>Dothideomycetes</taxon>
        <taxon>Pleosporomycetidae</taxon>
        <taxon>Pleosporales</taxon>
        <taxon>Pleosporineae</taxon>
        <taxon>Didymellaceae</taxon>
        <taxon>Ascochyta</taxon>
    </lineage>
</organism>
<proteinExistence type="predicted"/>
<dbReference type="Proteomes" id="UP000076837">
    <property type="component" value="Unassembled WGS sequence"/>
</dbReference>
<accession>A0A163MI97</accession>
<dbReference type="OrthoDB" id="3799525at2759"/>
<evidence type="ECO:0000313" key="1">
    <source>
        <dbReference type="EMBL" id="KZM28741.1"/>
    </source>
</evidence>